<dbReference type="CDD" id="cd00038">
    <property type="entry name" value="CAP_ED"/>
    <property type="match status" value="1"/>
</dbReference>
<dbReference type="Gene3D" id="1.10.10.10">
    <property type="entry name" value="Winged helix-like DNA-binding domain superfamily/Winged helix DNA-binding domain"/>
    <property type="match status" value="1"/>
</dbReference>
<dbReference type="SUPFAM" id="SSF46785">
    <property type="entry name" value="Winged helix' DNA-binding domain"/>
    <property type="match status" value="1"/>
</dbReference>
<dbReference type="InterPro" id="IPR000595">
    <property type="entry name" value="cNMP-bd_dom"/>
</dbReference>
<dbReference type="HOGENOM" id="CLU_075053_0_0_5"/>
<keyword evidence="1" id="KW-0805">Transcription regulation</keyword>
<dbReference type="eggNOG" id="COG0664">
    <property type="taxonomic scope" value="Bacteria"/>
</dbReference>
<dbReference type="AlphaFoldDB" id="Q2CC85"/>
<reference evidence="5 6" key="1">
    <citation type="journal article" date="2010" name="J. Bacteriol.">
        <title>Genome sequences of Oceanicola granulosus HTCC2516(T) and Oceanicola batsensis HTCC2597(TDelta).</title>
        <authorList>
            <person name="Thrash J.C."/>
            <person name="Cho J.C."/>
            <person name="Vergin K.L."/>
            <person name="Giovannoni S.J."/>
        </authorList>
    </citation>
    <scope>NUCLEOTIDE SEQUENCE [LARGE SCALE GENOMIC DNA]</scope>
    <source>
        <strain evidence="6">ATCC BAA-861 / DSM 15982 / KCTC 12143 / HTCC2516</strain>
    </source>
</reference>
<keyword evidence="2" id="KW-0238">DNA-binding</keyword>
<evidence type="ECO:0000256" key="2">
    <source>
        <dbReference type="ARBA" id="ARBA00023125"/>
    </source>
</evidence>
<dbReference type="Gene3D" id="2.60.120.10">
    <property type="entry name" value="Jelly Rolls"/>
    <property type="match status" value="1"/>
</dbReference>
<dbReference type="InterPro" id="IPR036390">
    <property type="entry name" value="WH_DNA-bd_sf"/>
</dbReference>
<dbReference type="PROSITE" id="PS51063">
    <property type="entry name" value="HTH_CRP_2"/>
    <property type="match status" value="1"/>
</dbReference>
<organism evidence="5 6">
    <name type="scientific">Oceanicola granulosus (strain ATCC BAA-861 / DSM 15982 / KCTC 12143 / HTCC2516)</name>
    <dbReference type="NCBI Taxonomy" id="314256"/>
    <lineage>
        <taxon>Bacteria</taxon>
        <taxon>Pseudomonadati</taxon>
        <taxon>Pseudomonadota</taxon>
        <taxon>Alphaproteobacteria</taxon>
        <taxon>Rhodobacterales</taxon>
        <taxon>Roseobacteraceae</taxon>
        <taxon>Oceanicola</taxon>
    </lineage>
</organism>
<protein>
    <submittedName>
        <fullName evidence="5">Transcriptional regulator, Fnr-type</fullName>
    </submittedName>
</protein>
<feature type="domain" description="HTH crp-type" evidence="4">
    <location>
        <begin position="151"/>
        <end position="225"/>
    </location>
</feature>
<evidence type="ECO:0000313" key="5">
    <source>
        <dbReference type="EMBL" id="EAR50275.1"/>
    </source>
</evidence>
<evidence type="ECO:0000259" key="4">
    <source>
        <dbReference type="PROSITE" id="PS51063"/>
    </source>
</evidence>
<dbReference type="Proteomes" id="UP000003635">
    <property type="component" value="Unassembled WGS sequence"/>
</dbReference>
<name>Q2CC85_OCEGH</name>
<dbReference type="InterPro" id="IPR012318">
    <property type="entry name" value="HTH_CRP"/>
</dbReference>
<dbReference type="InterPro" id="IPR018490">
    <property type="entry name" value="cNMP-bd_dom_sf"/>
</dbReference>
<sequence length="259" mass="29439">MSMMKPPNFGREHKVGLLRQLTDADWTSLSALHSEIRQIPARTRVIDAGVALHESLLLFDGLMVRHMSDRRGRRQMVAVQVPGDFVDLHSLPLGHLDHSVTTLTEVRVAVFPHDRLRAGLPENAGLSLRLWRLTLIDAAIHRRWTFRLGRLRALAGMADFFCEMDYRMRNCGHGTDDGFHLPLTQSDLAEVCGLSPIHVNRVLRDLREAGLCTFADGRVLIHDREELCRLGEFDPSYLYFEDDLKPGFEEAPAQQLAER</sequence>
<keyword evidence="6" id="KW-1185">Reference proteome</keyword>
<dbReference type="EMBL" id="AAOT01000032">
    <property type="protein sequence ID" value="EAR50275.1"/>
    <property type="molecule type" value="Genomic_DNA"/>
</dbReference>
<comment type="caution">
    <text evidence="5">The sequence shown here is derived from an EMBL/GenBank/DDBJ whole genome shotgun (WGS) entry which is preliminary data.</text>
</comment>
<evidence type="ECO:0000256" key="1">
    <source>
        <dbReference type="ARBA" id="ARBA00023015"/>
    </source>
</evidence>
<keyword evidence="3" id="KW-0804">Transcription</keyword>
<evidence type="ECO:0000256" key="3">
    <source>
        <dbReference type="ARBA" id="ARBA00023163"/>
    </source>
</evidence>
<dbReference type="InterPro" id="IPR036388">
    <property type="entry name" value="WH-like_DNA-bd_sf"/>
</dbReference>
<dbReference type="GO" id="GO:0003677">
    <property type="term" value="F:DNA binding"/>
    <property type="evidence" value="ECO:0007669"/>
    <property type="project" value="UniProtKB-KW"/>
</dbReference>
<dbReference type="SMART" id="SM00419">
    <property type="entry name" value="HTH_CRP"/>
    <property type="match status" value="1"/>
</dbReference>
<proteinExistence type="predicted"/>
<dbReference type="GO" id="GO:0006355">
    <property type="term" value="P:regulation of DNA-templated transcription"/>
    <property type="evidence" value="ECO:0007669"/>
    <property type="project" value="InterPro"/>
</dbReference>
<gene>
    <name evidence="5" type="ORF">OG2516_14653</name>
</gene>
<evidence type="ECO:0000313" key="6">
    <source>
        <dbReference type="Proteomes" id="UP000003635"/>
    </source>
</evidence>
<dbReference type="STRING" id="314256.OG2516_14653"/>
<accession>Q2CC85</accession>
<dbReference type="InterPro" id="IPR014710">
    <property type="entry name" value="RmlC-like_jellyroll"/>
</dbReference>
<dbReference type="Pfam" id="PF13545">
    <property type="entry name" value="HTH_Crp_2"/>
    <property type="match status" value="1"/>
</dbReference>
<dbReference type="SUPFAM" id="SSF51206">
    <property type="entry name" value="cAMP-binding domain-like"/>
    <property type="match status" value="1"/>
</dbReference>